<dbReference type="PROSITE" id="PS50075">
    <property type="entry name" value="CARRIER"/>
    <property type="match status" value="2"/>
</dbReference>
<accession>E6ZWJ3</accession>
<dbReference type="InterPro" id="IPR001031">
    <property type="entry name" value="Thioesterase"/>
</dbReference>
<gene>
    <name evidence="7" type="ORF">sr16857</name>
</gene>
<feature type="domain" description="Carrier" evidence="5">
    <location>
        <begin position="1763"/>
        <end position="1840"/>
    </location>
</feature>
<evidence type="ECO:0000256" key="2">
    <source>
        <dbReference type="ARBA" id="ARBA00022553"/>
    </source>
</evidence>
<dbReference type="VEuPathDB" id="FungiDB:sr16857"/>
<dbReference type="EMBL" id="FQ311445">
    <property type="protein sequence ID" value="CBQ71600.1"/>
    <property type="molecule type" value="Genomic_DNA"/>
</dbReference>
<dbReference type="SMART" id="SM00823">
    <property type="entry name" value="PKS_PP"/>
    <property type="match status" value="2"/>
</dbReference>
<dbReference type="GO" id="GO:0004312">
    <property type="term" value="F:fatty acid synthase activity"/>
    <property type="evidence" value="ECO:0007669"/>
    <property type="project" value="TreeGrafter"/>
</dbReference>
<dbReference type="Gene3D" id="3.30.70.3290">
    <property type="match status" value="2"/>
</dbReference>
<feature type="region of interest" description="Disordered" evidence="4">
    <location>
        <begin position="1236"/>
        <end position="1268"/>
    </location>
</feature>
<feature type="domain" description="Carrier" evidence="5">
    <location>
        <begin position="1635"/>
        <end position="1710"/>
    </location>
</feature>
<dbReference type="InterPro" id="IPR006162">
    <property type="entry name" value="Ppantetheine_attach_site"/>
</dbReference>
<feature type="compositionally biased region" description="Basic and acidic residues" evidence="4">
    <location>
        <begin position="1236"/>
        <end position="1257"/>
    </location>
</feature>
<dbReference type="Pfam" id="PF22621">
    <property type="entry name" value="CurL-like_PKS_C"/>
    <property type="match status" value="1"/>
</dbReference>
<organism evidence="7 8">
    <name type="scientific">Sporisorium reilianum (strain SRZ2)</name>
    <name type="common">Maize head smut fungus</name>
    <dbReference type="NCBI Taxonomy" id="999809"/>
    <lineage>
        <taxon>Eukaryota</taxon>
        <taxon>Fungi</taxon>
        <taxon>Dikarya</taxon>
        <taxon>Basidiomycota</taxon>
        <taxon>Ustilaginomycotina</taxon>
        <taxon>Ustilaginomycetes</taxon>
        <taxon>Ustilaginales</taxon>
        <taxon>Ustilaginaceae</taxon>
        <taxon>Sporisorium</taxon>
    </lineage>
</organism>
<proteinExistence type="predicted"/>
<feature type="compositionally biased region" description="Polar residues" evidence="4">
    <location>
        <begin position="1740"/>
        <end position="1749"/>
    </location>
</feature>
<dbReference type="InterPro" id="IPR036736">
    <property type="entry name" value="ACP-like_sf"/>
</dbReference>
<keyword evidence="3" id="KW-0808">Transferase</keyword>
<dbReference type="Pfam" id="PF00975">
    <property type="entry name" value="Thioesterase"/>
    <property type="match status" value="1"/>
</dbReference>
<dbReference type="InterPro" id="IPR050091">
    <property type="entry name" value="PKS_NRPS_Biosynth_Enz"/>
</dbReference>
<dbReference type="InterPro" id="IPR032088">
    <property type="entry name" value="SAT"/>
</dbReference>
<dbReference type="GO" id="GO:0006633">
    <property type="term" value="P:fatty acid biosynthetic process"/>
    <property type="evidence" value="ECO:0007669"/>
    <property type="project" value="TreeGrafter"/>
</dbReference>
<dbReference type="CDD" id="cd00833">
    <property type="entry name" value="PKS"/>
    <property type="match status" value="1"/>
</dbReference>
<dbReference type="Pfam" id="PF02801">
    <property type="entry name" value="Ketoacyl-synt_C"/>
    <property type="match status" value="1"/>
</dbReference>
<dbReference type="eggNOG" id="KOG1202">
    <property type="taxonomic scope" value="Eukaryota"/>
</dbReference>
<protein>
    <submittedName>
        <fullName evidence="7">Related to Polyketide synthase</fullName>
    </submittedName>
</protein>
<evidence type="ECO:0000259" key="6">
    <source>
        <dbReference type="PROSITE" id="PS52004"/>
    </source>
</evidence>
<dbReference type="InterPro" id="IPR014030">
    <property type="entry name" value="Ketoacyl_synth_N"/>
</dbReference>
<feature type="compositionally biased region" description="Low complexity" evidence="4">
    <location>
        <begin position="1752"/>
        <end position="1766"/>
    </location>
</feature>
<dbReference type="Pfam" id="PF16073">
    <property type="entry name" value="SAT"/>
    <property type="match status" value="1"/>
</dbReference>
<feature type="domain" description="Ketosynthase family 3 (KS3)" evidence="6">
    <location>
        <begin position="489"/>
        <end position="927"/>
    </location>
</feature>
<feature type="region of interest" description="Disordered" evidence="4">
    <location>
        <begin position="1590"/>
        <end position="1621"/>
    </location>
</feature>
<feature type="compositionally biased region" description="Polar residues" evidence="4">
    <location>
        <begin position="1258"/>
        <end position="1268"/>
    </location>
</feature>
<keyword evidence="8" id="KW-1185">Reference proteome</keyword>
<dbReference type="InterPro" id="IPR020841">
    <property type="entry name" value="PKS_Beta-ketoAc_synthase_dom"/>
</dbReference>
<dbReference type="PROSITE" id="PS52004">
    <property type="entry name" value="KS3_2"/>
    <property type="match status" value="1"/>
</dbReference>
<dbReference type="SUPFAM" id="SSF47336">
    <property type="entry name" value="ACP-like"/>
    <property type="match status" value="2"/>
</dbReference>
<evidence type="ECO:0000256" key="4">
    <source>
        <dbReference type="SAM" id="MobiDB-lite"/>
    </source>
</evidence>
<dbReference type="Gene3D" id="3.40.47.10">
    <property type="match status" value="1"/>
</dbReference>
<dbReference type="PANTHER" id="PTHR43775">
    <property type="entry name" value="FATTY ACID SYNTHASE"/>
    <property type="match status" value="1"/>
</dbReference>
<dbReference type="PANTHER" id="PTHR43775:SF37">
    <property type="entry name" value="SI:DKEY-61P9.11"/>
    <property type="match status" value="1"/>
</dbReference>
<dbReference type="InterPro" id="IPR020806">
    <property type="entry name" value="PKS_PP-bd"/>
</dbReference>
<dbReference type="PROSITE" id="PS00012">
    <property type="entry name" value="PHOSPHOPANTETHEINE"/>
    <property type="match status" value="1"/>
</dbReference>
<dbReference type="Gene3D" id="3.40.50.1820">
    <property type="entry name" value="alpha/beta hydrolase"/>
    <property type="match status" value="1"/>
</dbReference>
<sequence>MSCDSAFSSFDHVAPGDGSLKVEPSSPAPLPAASVIVFGSQGSDFLNGFDSILGLSRHHPELAAFLSMALAAVRAELQSVANRHHDVSAPTEPISTLQQSQIELLACLPPFEPFSDLKTLVDFHRRNKLKDPVINGVLLCLLQTASVVAVYCVAHQDGSGQETSATSVHLKQAWKALSEPCSHLLGYCTGALSAFSLRQLSKDHAASTLPDIWAYANDAIKAIRICFWVSLHSASGGRRLARGEEPVAGSDHWSFVVSVKEADYMEKVYLRLARFNELAQQRPLDEPVPLVVTAKALDQVSIGGPPQQLERFKAYLVAHLGPKCRVLPLKLFSPYHTVDLQHEAEFVMRDLEHRGLIDDSLLTSNQKIIWETTNANILCESTLRGAVRVIVASNLATTADWDAMVDRMMLLEGERHLAKQYASRAVVSFSPGTSLAADLSVRLSTLHEALPSTGSVTHIDVSSLLHDHVVHLDQAGVRASLLPEPDIDGEEVVIVSMACRFPGDVRNPEQLWTCLETGRSTVSEIPKHLFDINAYFGEGVNQTMAKHMHALPENVVKSMDARLFSMSPKEIEQLDPQHRLVMLCSYEALERAGYSAEANSPSSFDGKRIAVCMAASWDDYRENASWNIGSYFITGNIRAFIPGHVSFSLKWEGPSVSVDTLECSAVSAIQWSRQALLSGQCDVALAGAVNVLTQPQMFIAMDKQGILSRSGTNATFSSKLDGKTRGDGCGVLLLKRRSTALRDGDKILATLPAARTTYHGHAHEGEEASAGQSQFLARVVSEAGARASDVVHIEASGFHTQRGEAAEFDSFRRLLVQSNSIFASTSQDQISVASSRPNIGAGEAVSAMASVMKAVLMFEKASVPRQISTSDPSELQPSIAATCTSSALYVPTQAHRLPNAEDRQGRRIILVNSLASTNCHGVVLVGSPTADEPLPSYHQPASNVPFSRAETAWPFMLSAKTKESAEMLKKSLVDYLQREVDLVDLSYTLACRRTHHPFRLSVVASEKDELVRRLRGAEFIEAKQVADLPPLGFIFGRAPPASPDSMEALYRLAPSLQDRLHELSSSTSFPESFDDAELRLQMMQTCLALLFIDCGIRPSMLGTDADLDHFPQCVLDGLMEFNQFWRTTDKEEAEPSRYTLVKLDSSVSLTAGTFEDGPEVKTTPAGPTADPHALQRSLLSCLGSLHQQGYRIHWVELFRSHLATVRFVESLPTYPFHLQQHWMEYHDRNLLPHTVVDREGSREAKTSSDNRLSETRQESNSVEAYEPTSQPLLTEQVGAGARSRTYRSELFDEALVALLKAALPGAVIMELFVEAIREASMWIDGWHFLLDQRVLCLHELNLDKMASALSELFEVSISVVSEQPTTKYQNNGSVTVVSQDAAHLGSCAWEWVDPSGLRKRWSKLQNILPDRIARIENDGERLSSNFVHKIIHKHLHGDLKSDAESIRSAFLDSQSCEAVVRMGFPSTDLECLTGSHEVLPRLLSSLEQCAVWYVCERSGLRNGEVGMCSVEDLCICGEWLDSLVRQMAVCYTVYMSSPFKGDSTRKPIPDEPEVELDMMILDDKLNIVGELTCFRLTRYGSDTEKKVSISAANPPSAGVSKAVASSIPQNGPQQAVPPPSVPVKLPPTRQAGRAGEVNAKVLGVLASELGIAVEEMKPTVKFADLGLDSLMSLVCISTLETLGLGFDIPQSLFMECDSPAELLAWIRAQVGDDAAGGEVEPTAAPVQGYIGDPSDVEMSPPSSSTTAESVQAHPAPQAPASSSAAEAAIKTIRHTIETELGVAEGSIDPDANLADLGMDSLMSLLVLGNLSGMLPIELPSSLFMDCASLREIDTFVASQLGGSSAPAPSAAVAAGPGIDTKPPSKAVEFAIPPAKKPVLLRKGSSSSEGDTPLFLLPDGSGMSTVYQHFHAIDRPIYSINSPFLADASAWNGGVTQIARYYLESMKLVQPSGPWLVGGWSFGGMVAFEIARLLATSTGAATDRIAGLFLIDSPCPITYPPLPMSIVDWIFTAPEVKDIAPPALSSKLIAHFKATVDSLVGWRPASIGSNVPKTWYIVADQPLPGKMEDMKEVNDTVRMLFSANRAEERGPDGWQQLLPSDKIEVRRVAEANHFTLVREPVVASIAAILQEACSKALQGWAAGQR</sequence>
<evidence type="ECO:0000313" key="7">
    <source>
        <dbReference type="EMBL" id="CBQ71600.1"/>
    </source>
</evidence>
<dbReference type="InterPro" id="IPR016039">
    <property type="entry name" value="Thiolase-like"/>
</dbReference>
<dbReference type="SUPFAM" id="SSF53901">
    <property type="entry name" value="Thiolase-like"/>
    <property type="match status" value="2"/>
</dbReference>
<evidence type="ECO:0000256" key="3">
    <source>
        <dbReference type="ARBA" id="ARBA00022679"/>
    </source>
</evidence>
<dbReference type="Pfam" id="PF00109">
    <property type="entry name" value="ketoacyl-synt"/>
    <property type="match status" value="1"/>
</dbReference>
<feature type="region of interest" description="Disordered" evidence="4">
    <location>
        <begin position="1729"/>
        <end position="1766"/>
    </location>
</feature>
<dbReference type="SMART" id="SM00825">
    <property type="entry name" value="PKS_KS"/>
    <property type="match status" value="1"/>
</dbReference>
<keyword evidence="2" id="KW-0597">Phosphoprotein</keyword>
<reference evidence="7 8" key="1">
    <citation type="journal article" date="2010" name="Science">
        <title>Pathogenicity determinants in smut fungi revealed by genome comparison.</title>
        <authorList>
            <person name="Schirawski J."/>
            <person name="Mannhaupt G."/>
            <person name="Muench K."/>
            <person name="Brefort T."/>
            <person name="Schipper K."/>
            <person name="Doehlemann G."/>
            <person name="Di Stasio M."/>
            <person name="Roessel N."/>
            <person name="Mendoza-Mendoza A."/>
            <person name="Pester D."/>
            <person name="Mueller O."/>
            <person name="Winterberg B."/>
            <person name="Meyer E."/>
            <person name="Ghareeb H."/>
            <person name="Wollenberg T."/>
            <person name="Muensterkoetter M."/>
            <person name="Wong P."/>
            <person name="Walter M."/>
            <person name="Stukenbrock E."/>
            <person name="Gueldener U."/>
            <person name="Kahmann R."/>
        </authorList>
    </citation>
    <scope>NUCLEOTIDE SEQUENCE [LARGE SCALE GENOMIC DNA]</scope>
    <source>
        <strain evidence="8">SRZ2</strain>
    </source>
</reference>
<dbReference type="InterPro" id="IPR029058">
    <property type="entry name" value="AB_hydrolase_fold"/>
</dbReference>
<dbReference type="InterPro" id="IPR009081">
    <property type="entry name" value="PP-bd_ACP"/>
</dbReference>
<dbReference type="Proteomes" id="UP000008867">
    <property type="component" value="Chromosome 23"/>
</dbReference>
<dbReference type="Gene3D" id="3.40.366.10">
    <property type="entry name" value="Malonyl-Coenzyme A Acyl Carrier Protein, domain 2"/>
    <property type="match status" value="1"/>
</dbReference>
<dbReference type="OrthoDB" id="329835at2759"/>
<name>E6ZWJ3_SPORE</name>
<dbReference type="InterPro" id="IPR001227">
    <property type="entry name" value="Ac_transferase_dom_sf"/>
</dbReference>
<dbReference type="InterPro" id="IPR014031">
    <property type="entry name" value="Ketoacyl_synth_C"/>
</dbReference>
<evidence type="ECO:0000313" key="8">
    <source>
        <dbReference type="Proteomes" id="UP000008867"/>
    </source>
</evidence>
<evidence type="ECO:0000259" key="5">
    <source>
        <dbReference type="PROSITE" id="PS50075"/>
    </source>
</evidence>
<dbReference type="SMR" id="E6ZWJ3"/>
<dbReference type="HOGENOM" id="CLU_000022_6_0_1"/>
<dbReference type="GO" id="GO:0031177">
    <property type="term" value="F:phosphopantetheine binding"/>
    <property type="evidence" value="ECO:0007669"/>
    <property type="project" value="InterPro"/>
</dbReference>
<dbReference type="SUPFAM" id="SSF53474">
    <property type="entry name" value="alpha/beta-Hydrolases"/>
    <property type="match status" value="1"/>
</dbReference>
<keyword evidence="1" id="KW-0596">Phosphopantetheine</keyword>
<dbReference type="Gene3D" id="1.10.1200.10">
    <property type="entry name" value="ACP-like"/>
    <property type="match status" value="2"/>
</dbReference>
<dbReference type="Pfam" id="PF00550">
    <property type="entry name" value="PP-binding"/>
    <property type="match status" value="2"/>
</dbReference>
<evidence type="ECO:0000256" key="1">
    <source>
        <dbReference type="ARBA" id="ARBA00022450"/>
    </source>
</evidence>